<name>A0A2H0W4J4_9BACT</name>
<gene>
    <name evidence="2" type="ORF">COT80_01750</name>
</gene>
<feature type="transmembrane region" description="Helical" evidence="1">
    <location>
        <begin position="259"/>
        <end position="278"/>
    </location>
</feature>
<sequence>MILKNKKLISLLILITFLVVGVLGFIDNVSAVETSDEVSFNREALSQTLNGAPPDATSIDQNKSDSTENSIVNVLAWIVFYIATFFSWLVNIIVRVMVYVASYNHFLDTQVVKNGWSIVRDVANNFFIVILLVIAVGTILRVPNYNRQLLPKLLVMAVLINFSKVFTGVLIDFSQVITLWLAGAIKGTSEGGNIILLALGLQNLYRIDTTGLDFTDPLPGGGLNGAEVLKTLLFALILSVVAVVVMAMITIVLVYRIVMLWFLVILSPLAFLLTTFPKGQQYAGMWWSELAKYLVVGPVMLFFLYLSFFSGSINIDNASSASGNASVTTETGSLQLQDNVRLDEQLLGDKLGLTNLQNSPVKFFDFLIIIGLMVGSLVAGQKTGVKGGEWAGKGVSNLQKWGKKATLGTAGLVGAGALRGATAIPGARRIPIVGTMAGKAVDQRKVQLATTKAKAEQEKITARSGALDLGGKSESELRKLALEGDKYAKIAATQAMMKQGMFRDDDKVNRDENIKMINNAKKMLPPELASTFEENTKKYNPGLAHDTVYKNDKGEFRTDAFVSDVKTGKVKAHEMIPALSSEQIADLNKSLLKDKNINIADFLLENVSEKDLGEMNGNLSKESREKIWNKDNISHESFKKKENPDTGKVEITDAGKKKRDKFNKVTNFNNIMQTFDENSQEDVESIRTFVSNNGNDIGKKMKEVSEEFVDSFGDLIKPSQFKDQAPAIQEKLKKSFEAVINKIEETDISPQNNEQQRAKIKNALMSGAKFKESSIDETTDPSDPTGKKLLNNNKRQILKDIMSTSTVKDVESMKNLTQSTIQTRMAAENLDTNVIKGLSASTDGSLLVKPIVDELEGLKAGLPANSELAKKYDKLKDIT</sequence>
<feature type="transmembrane region" description="Helical" evidence="1">
    <location>
        <begin position="74"/>
        <end position="101"/>
    </location>
</feature>
<keyword evidence="1" id="KW-1133">Transmembrane helix</keyword>
<evidence type="ECO:0000313" key="3">
    <source>
        <dbReference type="Proteomes" id="UP000229056"/>
    </source>
</evidence>
<feature type="transmembrane region" description="Helical" evidence="1">
    <location>
        <begin position="290"/>
        <end position="309"/>
    </location>
</feature>
<keyword evidence="1" id="KW-0472">Membrane</keyword>
<evidence type="ECO:0000256" key="1">
    <source>
        <dbReference type="SAM" id="Phobius"/>
    </source>
</evidence>
<dbReference type="Proteomes" id="UP000229056">
    <property type="component" value="Unassembled WGS sequence"/>
</dbReference>
<proteinExistence type="predicted"/>
<accession>A0A2H0W4J4</accession>
<dbReference type="EMBL" id="PEZY01000005">
    <property type="protein sequence ID" value="PIS06273.1"/>
    <property type="molecule type" value="Genomic_DNA"/>
</dbReference>
<feature type="transmembrane region" description="Helical" evidence="1">
    <location>
        <begin position="122"/>
        <end position="141"/>
    </location>
</feature>
<feature type="transmembrane region" description="Helical" evidence="1">
    <location>
        <begin position="232"/>
        <end position="253"/>
    </location>
</feature>
<organism evidence="2 3">
    <name type="scientific">Candidatus Buchananbacteria bacterium CG10_big_fil_rev_8_21_14_0_10_33_19</name>
    <dbReference type="NCBI Taxonomy" id="1974525"/>
    <lineage>
        <taxon>Bacteria</taxon>
        <taxon>Candidatus Buchananiibacteriota</taxon>
    </lineage>
</organism>
<comment type="caution">
    <text evidence="2">The sequence shown here is derived from an EMBL/GenBank/DDBJ whole genome shotgun (WGS) entry which is preliminary data.</text>
</comment>
<protein>
    <submittedName>
        <fullName evidence="2">Uncharacterized protein</fullName>
    </submittedName>
</protein>
<keyword evidence="1" id="KW-0812">Transmembrane</keyword>
<feature type="transmembrane region" description="Helical" evidence="1">
    <location>
        <begin position="153"/>
        <end position="171"/>
    </location>
</feature>
<dbReference type="AlphaFoldDB" id="A0A2H0W4J4"/>
<evidence type="ECO:0000313" key="2">
    <source>
        <dbReference type="EMBL" id="PIS06273.1"/>
    </source>
</evidence>
<reference evidence="3" key="1">
    <citation type="submission" date="2017-09" db="EMBL/GenBank/DDBJ databases">
        <title>Depth-based differentiation of microbial function through sediment-hosted aquifers and enrichment of novel symbionts in the deep terrestrial subsurface.</title>
        <authorList>
            <person name="Probst A.J."/>
            <person name="Ladd B."/>
            <person name="Jarett J.K."/>
            <person name="Geller-Mcgrath D.E."/>
            <person name="Sieber C.M.K."/>
            <person name="Emerson J.B."/>
            <person name="Anantharaman K."/>
            <person name="Thomas B.C."/>
            <person name="Malmstrom R."/>
            <person name="Stieglmeier M."/>
            <person name="Klingl A."/>
            <person name="Woyke T."/>
            <person name="Ryan C.M."/>
            <person name="Banfield J.F."/>
        </authorList>
    </citation>
    <scope>NUCLEOTIDE SEQUENCE [LARGE SCALE GENOMIC DNA]</scope>
</reference>